<dbReference type="FunFam" id="2.60.40.60:FF:000092">
    <property type="entry name" value="Protocadherin 8"/>
    <property type="match status" value="1"/>
</dbReference>
<evidence type="ECO:0000313" key="14">
    <source>
        <dbReference type="Ensembl" id="ENSEEEP00000059303.1"/>
    </source>
</evidence>
<feature type="domain" description="Cadherin" evidence="13">
    <location>
        <begin position="675"/>
        <end position="780"/>
    </location>
</feature>
<evidence type="ECO:0000256" key="12">
    <source>
        <dbReference type="PROSITE-ProRule" id="PRU00043"/>
    </source>
</evidence>
<feature type="domain" description="Cadherin" evidence="13">
    <location>
        <begin position="1198"/>
        <end position="1303"/>
    </location>
</feature>
<feature type="domain" description="Cadherin" evidence="13">
    <location>
        <begin position="1"/>
        <end position="49"/>
    </location>
</feature>
<dbReference type="PRINTS" id="PR00205">
    <property type="entry name" value="CADHERIN"/>
</dbReference>
<evidence type="ECO:0000256" key="11">
    <source>
        <dbReference type="ARBA" id="ARBA00023180"/>
    </source>
</evidence>
<dbReference type="GO" id="GO:0007156">
    <property type="term" value="P:homophilic cell adhesion via plasma membrane adhesion molecules"/>
    <property type="evidence" value="ECO:0007669"/>
    <property type="project" value="InterPro"/>
</dbReference>
<dbReference type="Pfam" id="PF00028">
    <property type="entry name" value="Cadherin"/>
    <property type="match status" value="13"/>
</dbReference>
<gene>
    <name evidence="14" type="primary">CDH23</name>
</gene>
<evidence type="ECO:0000256" key="1">
    <source>
        <dbReference type="ARBA" id="ARBA00004167"/>
    </source>
</evidence>
<evidence type="ECO:0000256" key="5">
    <source>
        <dbReference type="ARBA" id="ARBA00022737"/>
    </source>
</evidence>
<keyword evidence="8" id="KW-1133">Transmembrane helix</keyword>
<evidence type="ECO:0000256" key="7">
    <source>
        <dbReference type="ARBA" id="ARBA00022889"/>
    </source>
</evidence>
<keyword evidence="7" id="KW-0130">Cell adhesion</keyword>
<dbReference type="PANTHER" id="PTHR24026">
    <property type="entry name" value="FAT ATYPICAL CADHERIN-RELATED"/>
    <property type="match status" value="1"/>
</dbReference>
<feature type="domain" description="Cadherin" evidence="13">
    <location>
        <begin position="1094"/>
        <end position="1197"/>
    </location>
</feature>
<keyword evidence="11" id="KW-0325">Glycoprotein</keyword>
<dbReference type="GO" id="GO:0005886">
    <property type="term" value="C:plasma membrane"/>
    <property type="evidence" value="ECO:0007669"/>
    <property type="project" value="UniProtKB-SubCell"/>
</dbReference>
<comment type="subcellular location">
    <subcellularLocation>
        <location evidence="1">Membrane</location>
        <topology evidence="1">Single-pass membrane protein</topology>
    </subcellularLocation>
</comment>
<feature type="domain" description="Cadherin" evidence="13">
    <location>
        <begin position="781"/>
        <end position="886"/>
    </location>
</feature>
<protein>
    <recommendedName>
        <fullName evidence="13">Cadherin domain-containing protein</fullName>
    </recommendedName>
</protein>
<organism evidence="14 15">
    <name type="scientific">Electrophorus electricus</name>
    <name type="common">Electric eel</name>
    <name type="synonym">Gymnotus electricus</name>
    <dbReference type="NCBI Taxonomy" id="8005"/>
    <lineage>
        <taxon>Eukaryota</taxon>
        <taxon>Metazoa</taxon>
        <taxon>Chordata</taxon>
        <taxon>Craniata</taxon>
        <taxon>Vertebrata</taxon>
        <taxon>Euteleostomi</taxon>
        <taxon>Actinopterygii</taxon>
        <taxon>Neopterygii</taxon>
        <taxon>Teleostei</taxon>
        <taxon>Ostariophysi</taxon>
        <taxon>Gymnotiformes</taxon>
        <taxon>Gymnotoidei</taxon>
        <taxon>Gymnotidae</taxon>
        <taxon>Electrophorus</taxon>
    </lineage>
</organism>
<keyword evidence="9" id="KW-0472">Membrane</keyword>
<keyword evidence="3" id="KW-0812">Transmembrane</keyword>
<evidence type="ECO:0000313" key="15">
    <source>
        <dbReference type="Proteomes" id="UP000314983"/>
    </source>
</evidence>
<keyword evidence="5" id="KW-0677">Repeat</keyword>
<dbReference type="GO" id="GO:0007423">
    <property type="term" value="P:sensory organ development"/>
    <property type="evidence" value="ECO:0007669"/>
    <property type="project" value="UniProtKB-ARBA"/>
</dbReference>
<keyword evidence="4" id="KW-0732">Signal</keyword>
<dbReference type="FunFam" id="2.60.40.60:FF:000080">
    <property type="entry name" value="FAT atypical cadherin 1"/>
    <property type="match status" value="2"/>
</dbReference>
<keyword evidence="2" id="KW-0245">EGF-like domain</keyword>
<reference evidence="14" key="2">
    <citation type="submission" date="2025-08" db="UniProtKB">
        <authorList>
            <consortium name="Ensembl"/>
        </authorList>
    </citation>
    <scope>IDENTIFICATION</scope>
</reference>
<dbReference type="GO" id="GO:0007157">
    <property type="term" value="P:heterophilic cell-cell adhesion via plasma membrane cell adhesion molecules"/>
    <property type="evidence" value="ECO:0007669"/>
    <property type="project" value="UniProtKB-ARBA"/>
</dbReference>
<name>A0AAY5EQW3_ELEEL</name>
<evidence type="ECO:0000256" key="9">
    <source>
        <dbReference type="ARBA" id="ARBA00023136"/>
    </source>
</evidence>
<evidence type="ECO:0000256" key="8">
    <source>
        <dbReference type="ARBA" id="ARBA00022989"/>
    </source>
</evidence>
<dbReference type="FunFam" id="2.60.40.60:FF:000024">
    <property type="entry name" value="FAT atypical cadherin 3"/>
    <property type="match status" value="1"/>
</dbReference>
<dbReference type="GO" id="GO:0051239">
    <property type="term" value="P:regulation of multicellular organismal process"/>
    <property type="evidence" value="ECO:0007669"/>
    <property type="project" value="UniProtKB-ARBA"/>
</dbReference>
<dbReference type="InterPro" id="IPR002126">
    <property type="entry name" value="Cadherin-like_dom"/>
</dbReference>
<dbReference type="PROSITE" id="PS50268">
    <property type="entry name" value="CADHERIN_2"/>
    <property type="match status" value="14"/>
</dbReference>
<dbReference type="InterPro" id="IPR015919">
    <property type="entry name" value="Cadherin-like_sf"/>
</dbReference>
<reference evidence="14" key="3">
    <citation type="submission" date="2025-09" db="UniProtKB">
        <authorList>
            <consortium name="Ensembl"/>
        </authorList>
    </citation>
    <scope>IDENTIFICATION</scope>
</reference>
<evidence type="ECO:0000259" key="13">
    <source>
        <dbReference type="PROSITE" id="PS50268"/>
    </source>
</evidence>
<dbReference type="Ensembl" id="ENSEEET00000055803.1">
    <property type="protein sequence ID" value="ENSEEEP00000059303.1"/>
    <property type="gene ID" value="ENSEEEG00000026576.1"/>
</dbReference>
<dbReference type="GO" id="GO:0120036">
    <property type="term" value="P:plasma membrane bounded cell projection organization"/>
    <property type="evidence" value="ECO:0007669"/>
    <property type="project" value="UniProtKB-ARBA"/>
</dbReference>
<dbReference type="SUPFAM" id="SSF49313">
    <property type="entry name" value="Cadherin-like"/>
    <property type="match status" value="15"/>
</dbReference>
<feature type="domain" description="Cadherin" evidence="13">
    <location>
        <begin position="1304"/>
        <end position="1409"/>
    </location>
</feature>
<dbReference type="FunFam" id="2.60.40.60:FF:000106">
    <property type="entry name" value="FAT atypical cadherin 4"/>
    <property type="match status" value="2"/>
</dbReference>
<dbReference type="InterPro" id="IPR020894">
    <property type="entry name" value="Cadherin_CS"/>
</dbReference>
<feature type="domain" description="Cadherin" evidence="13">
    <location>
        <begin position="50"/>
        <end position="153"/>
    </location>
</feature>
<dbReference type="GO" id="GO:0030182">
    <property type="term" value="P:neuron differentiation"/>
    <property type="evidence" value="ECO:0007669"/>
    <property type="project" value="UniProtKB-ARBA"/>
</dbReference>
<dbReference type="GO" id="GO:0001736">
    <property type="term" value="P:establishment of planar polarity"/>
    <property type="evidence" value="ECO:0007669"/>
    <property type="project" value="UniProtKB-ARBA"/>
</dbReference>
<dbReference type="CDD" id="cd11304">
    <property type="entry name" value="Cadherin_repeat"/>
    <property type="match status" value="15"/>
</dbReference>
<sequence length="1491" mass="165001">MNVKGSLDFETNTEFHIVVEARDSGLPPFSTYVEIYLNVSDVNDNPPVFTQEEYRCEVSENIPASWVCDVLATDADSALYGQVQYIIWSGNIDGTFRIDKTHGTLTTTKSLDREDIPEYRLTIKATDTDDSGHTSTAVVSVIVLDTNDHAPHFSQIFFTKIPEDAPVGFSVLQITALDEDIGNNAIISYNILHQNESIPFNIDKNSGYIILMGALDREQQEHYIIRVNANDSSWSISTDVTIDITDINDNRPVFSQTTYSVISPETKVQEIFLLQVQAMDRDLGQNAQILYFIDPSSEKFIVNASTGDISTKQPITLYESETQIFNITVVAVDCGTPPFNSSVNVIVMFVRYNHFPPTFLPFRTLLSVPFTLPVGTELLTLTAVDEDFPAKTNNVEYFISGGNASRYFGIEPHSGRVWLNRTLRQSFNSSLSLIVTAKDKGLPPLSSQTDIYFEVTLENLFTPHFSENHVTFSVPEDLPLGSVIGKVQARDEDDGVNGLVSYSFENGNGNGLFSIGLLSGLIKIVNPLDFEKVANDQFLIIAKDGGWYSKTGKIIVTINITDVNDNPPVFTSTEYLGFIFENSVIGSTVIQIRATDEDSGSHAQITYQLLSGHTESFSLDSRNGTITTLEIFDFEQQQSFEFTVKASNPDNQYLYDIAHVHIQVTDVNEYIPSFQRHLYNFSVLETVPLQTEIGQVVAIDHDLGCNGQILYLIFGQGKKAGFVVDESSGKIYTSKDLKNQGQNHAVLHILATNRGSITGFNADEALVHIHVIDKNDPPEFGSVFYTAAVREDTSVGTSVFKVSALDQDVVLKWSRFSYDIEGGNENESFTIDPISGTIRVNHQLDRELWSLYNLTVTATDEGSPPVTGSTIIAITIIDINDNAPKLTSTEGYVRENQPHGTLVATLTATDDDLPPNQGPFTYWLMRPATGNSFTLTSDGVLFTSRPLDRERNPLFYVHMVIQDAGEPPLSSTTVFHVKVLDENDNPPVQRNINILVKYYDLPLGSVIGKVQARDEDDGVNGLVSYSFENGNGNGLFSIGLLSGLIKIVNPLDFEKVANDQFLIIAKDGGWYSKTGKIIVTINITDVNDNPPVFTSTEYLGFIFENSVIGSTVIQIRATDEDSGSHAQITYQLLSGHTESFSLDSRNGTITTLEIFDFEQQQSFEFTVKASNPDNQYLYDIAHVHIQVTDVNEYIPSFQRHLYNFSVLETVPLQTEIGQVVAIDHDLGCNGQILYLIFGQGKKAGFVVDESSGKIYTSKDLKNQGQNHAVLHILATNRGSITGFNADEALVHIHVIDKNDPPEFGSVFYTAAVREDTSVGTSVFKVSALDQDVVLKWSRFSYDIEGGNENESFTIDPISGTIRVNHQLDRELWSLYNLTVTATDEGSPPVTGSTIIAITIIDINDNAPKLTSTEGYVRENQPHGTLVATLTATDDDLPPNQGPFTYWLMRPATGNKVDSCSADETKNFCLAHNEGIGSQRWDHILHPRSNII</sequence>
<dbReference type="PANTHER" id="PTHR24026:SF126">
    <property type="entry name" value="PROTOCADHERIN FAT 4"/>
    <property type="match status" value="1"/>
</dbReference>
<dbReference type="GO" id="GO:0050793">
    <property type="term" value="P:regulation of developmental process"/>
    <property type="evidence" value="ECO:0007669"/>
    <property type="project" value="UniProtKB-ARBA"/>
</dbReference>
<feature type="domain" description="Cadherin" evidence="13">
    <location>
        <begin position="1000"/>
        <end position="1093"/>
    </location>
</feature>
<dbReference type="FunFam" id="2.60.40.60:FF:000020">
    <property type="entry name" value="Dachsous cadherin-related 1b"/>
    <property type="match status" value="2"/>
</dbReference>
<keyword evidence="15" id="KW-1185">Reference proteome</keyword>
<dbReference type="GeneTree" id="ENSGT00940000155719"/>
<keyword evidence="6 12" id="KW-0106">Calcium</keyword>
<evidence type="ECO:0000256" key="6">
    <source>
        <dbReference type="ARBA" id="ARBA00022837"/>
    </source>
</evidence>
<dbReference type="SMART" id="SM00112">
    <property type="entry name" value="CA"/>
    <property type="match status" value="14"/>
</dbReference>
<evidence type="ECO:0000256" key="3">
    <source>
        <dbReference type="ARBA" id="ARBA00022692"/>
    </source>
</evidence>
<dbReference type="Gene3D" id="2.60.40.60">
    <property type="entry name" value="Cadherins"/>
    <property type="match status" value="15"/>
</dbReference>
<accession>A0AAY5EQW3</accession>
<feature type="domain" description="Cadherin" evidence="13">
    <location>
        <begin position="255"/>
        <end position="359"/>
    </location>
</feature>
<dbReference type="FunFam" id="2.60.40.60:FF:000029">
    <property type="entry name" value="Cadherin EGF LAG seven-pass G-type receptor 3"/>
    <property type="match status" value="2"/>
</dbReference>
<evidence type="ECO:0000256" key="2">
    <source>
        <dbReference type="ARBA" id="ARBA00022536"/>
    </source>
</evidence>
<feature type="domain" description="Cadherin" evidence="13">
    <location>
        <begin position="571"/>
        <end position="674"/>
    </location>
</feature>
<feature type="domain" description="Cadherin" evidence="13">
    <location>
        <begin position="153"/>
        <end position="254"/>
    </location>
</feature>
<feature type="domain" description="Cadherin" evidence="13">
    <location>
        <begin position="360"/>
        <end position="465"/>
    </location>
</feature>
<reference evidence="14 15" key="1">
    <citation type="submission" date="2020-05" db="EMBL/GenBank/DDBJ databases">
        <title>Electrophorus electricus (electric eel) genome, fEleEle1, primary haplotype.</title>
        <authorList>
            <person name="Myers G."/>
            <person name="Meyer A."/>
            <person name="Fedrigo O."/>
            <person name="Formenti G."/>
            <person name="Rhie A."/>
            <person name="Tracey A."/>
            <person name="Sims Y."/>
            <person name="Jarvis E.D."/>
        </authorList>
    </citation>
    <scope>NUCLEOTIDE SEQUENCE [LARGE SCALE GENOMIC DNA]</scope>
</reference>
<feature type="domain" description="Cadherin" evidence="13">
    <location>
        <begin position="466"/>
        <end position="570"/>
    </location>
</feature>
<dbReference type="Proteomes" id="UP000314983">
    <property type="component" value="Chromosome 15"/>
</dbReference>
<dbReference type="FunFam" id="2.60.40.60:FF:000037">
    <property type="entry name" value="FAT atypical cadherin 1"/>
    <property type="match status" value="1"/>
</dbReference>
<dbReference type="PROSITE" id="PS00232">
    <property type="entry name" value="CADHERIN_1"/>
    <property type="match status" value="8"/>
</dbReference>
<feature type="domain" description="Cadherin" evidence="13">
    <location>
        <begin position="885"/>
        <end position="989"/>
    </location>
</feature>
<evidence type="ECO:0000256" key="10">
    <source>
        <dbReference type="ARBA" id="ARBA00023157"/>
    </source>
</evidence>
<proteinExistence type="predicted"/>
<dbReference type="GO" id="GO:0005509">
    <property type="term" value="F:calcium ion binding"/>
    <property type="evidence" value="ECO:0007669"/>
    <property type="project" value="UniProtKB-UniRule"/>
</dbReference>
<evidence type="ECO:0000256" key="4">
    <source>
        <dbReference type="ARBA" id="ARBA00022729"/>
    </source>
</evidence>
<keyword evidence="10" id="KW-1015">Disulfide bond</keyword>